<evidence type="ECO:0000313" key="9">
    <source>
        <dbReference type="Proteomes" id="UP000054047"/>
    </source>
</evidence>
<feature type="compositionally biased region" description="Acidic residues" evidence="6">
    <location>
        <begin position="10"/>
        <end position="22"/>
    </location>
</feature>
<dbReference type="EMBL" id="KN731973">
    <property type="protein sequence ID" value="KIH59425.1"/>
    <property type="molecule type" value="Genomic_DNA"/>
</dbReference>
<name>A0A0C2GE38_9BILA</name>
<proteinExistence type="predicted"/>
<evidence type="ECO:0000256" key="1">
    <source>
        <dbReference type="ARBA" id="ARBA00022490"/>
    </source>
</evidence>
<keyword evidence="1" id="KW-0963">Cytoplasm</keyword>
<dbReference type="Pfam" id="PF08662">
    <property type="entry name" value="eIF2A"/>
    <property type="match status" value="1"/>
</dbReference>
<protein>
    <recommendedName>
        <fullName evidence="7">Translation initiation factor beta propellor-like domain-containing protein</fullName>
    </recommendedName>
</protein>
<evidence type="ECO:0000256" key="3">
    <source>
        <dbReference type="ARBA" id="ARBA00022574"/>
    </source>
</evidence>
<evidence type="ECO:0000256" key="2">
    <source>
        <dbReference type="ARBA" id="ARBA00022540"/>
    </source>
</evidence>
<dbReference type="OrthoDB" id="10250414at2759"/>
<dbReference type="GO" id="GO:0005852">
    <property type="term" value="C:eukaryotic translation initiation factor 3 complex"/>
    <property type="evidence" value="ECO:0007669"/>
    <property type="project" value="InterPro"/>
</dbReference>
<dbReference type="SUPFAM" id="SSF54928">
    <property type="entry name" value="RNA-binding domain, RBD"/>
    <property type="match status" value="1"/>
</dbReference>
<dbReference type="Proteomes" id="UP000054047">
    <property type="component" value="Unassembled WGS sequence"/>
</dbReference>
<dbReference type="AlphaFoldDB" id="A0A0C2GE38"/>
<sequence length="661" mass="75463">MVEIDVNKENEEEPSFSDPEDYVDDITDEDLVMDVLRQQPSKDEYEEACLMIFGIPVVGPERVGKLRTVLTKVFTNLDPDHKAHFPLTEDGGSKGCVFIEFPDKVKAEYAKGVLNGYKLDKNHVFSALLFNEARHFQKPPENWQPPKETPYNNVGDLWWWMQHPRCRDQFAVQYEKDGVPTVACYWHIKGHDPEIAGEPGKAERPSWTDTVFKWSPHGSWSFDEKFFACLKAPEKDKLEKEKKVNGISVFETETFKLVDRRHIIVENIKTFSWSPTANIISYYAECTDSLPAEFGLVQMPNQQRLRSGRIYNVADAQMFWQKSGQRLAVYTMRYSKKQMKEGGEVKYVGGCTYHIEIFEIDKKDVSLMNLPLPEPFINFGWQPYGEKFCVLTGNQAKATPLVYRIEANSHAPKLMSKLDAGVQFNEVSWAPAGGWLAVLAKRSTGGNVMFVDTTLQEAKRTNVVEHPGFNKGRELCRKGLERLSQFKWRPRPPVKLTDQKLKSSVKYVEGYEIAVGGCAGGVHGAFWRLVRVEPVSSETIQVTKPAPSQILHAALDLGAYTMQEIKNNLKKTAVRFEREDNEEKNRASQEVVEKRRKIMAAFDVIRQRNLKKIAAQRELRISLRDGVDTDNAEEQELVEEQIMVALDTQKTLAPLGEDELD</sequence>
<evidence type="ECO:0000259" key="7">
    <source>
        <dbReference type="Pfam" id="PF08662"/>
    </source>
</evidence>
<keyword evidence="5" id="KW-0648">Protein biosynthesis</keyword>
<reference evidence="8 9" key="1">
    <citation type="submission" date="2013-12" db="EMBL/GenBank/DDBJ databases">
        <title>Draft genome of the parsitic nematode Ancylostoma duodenale.</title>
        <authorList>
            <person name="Mitreva M."/>
        </authorList>
    </citation>
    <scope>NUCLEOTIDE SEQUENCE [LARGE SCALE GENOMIC DNA]</scope>
    <source>
        <strain evidence="8 9">Zhejiang</strain>
    </source>
</reference>
<keyword evidence="9" id="KW-1185">Reference proteome</keyword>
<dbReference type="GO" id="GO:0003743">
    <property type="term" value="F:translation initiation factor activity"/>
    <property type="evidence" value="ECO:0007669"/>
    <property type="project" value="UniProtKB-KW"/>
</dbReference>
<dbReference type="GO" id="GO:0031369">
    <property type="term" value="F:translation initiation factor binding"/>
    <property type="evidence" value="ECO:0007669"/>
    <property type="project" value="InterPro"/>
</dbReference>
<dbReference type="GO" id="GO:0003723">
    <property type="term" value="F:RNA binding"/>
    <property type="evidence" value="ECO:0007669"/>
    <property type="project" value="UniProtKB-KW"/>
</dbReference>
<feature type="domain" description="Translation initiation factor beta propellor-like" evidence="7">
    <location>
        <begin position="310"/>
        <end position="458"/>
    </location>
</feature>
<accession>A0A0C2GE38</accession>
<dbReference type="InterPro" id="IPR013979">
    <property type="entry name" value="TIF_beta_prop-like"/>
</dbReference>
<dbReference type="InterPro" id="IPR035979">
    <property type="entry name" value="RBD_domain_sf"/>
</dbReference>
<evidence type="ECO:0000256" key="5">
    <source>
        <dbReference type="ARBA" id="ARBA00022917"/>
    </source>
</evidence>
<dbReference type="InterPro" id="IPR012677">
    <property type="entry name" value="Nucleotide-bd_a/b_plait_sf"/>
</dbReference>
<gene>
    <name evidence="8" type="ORF">ANCDUO_10345</name>
</gene>
<evidence type="ECO:0000256" key="4">
    <source>
        <dbReference type="ARBA" id="ARBA00022884"/>
    </source>
</evidence>
<keyword evidence="4" id="KW-0694">RNA-binding</keyword>
<keyword evidence="2" id="KW-0396">Initiation factor</keyword>
<dbReference type="PANTHER" id="PTHR14068:SF0">
    <property type="entry name" value="EUKARYOTIC TRANSLATION INITIATION FACTOR 3 SUBUNIT B"/>
    <property type="match status" value="1"/>
</dbReference>
<organism evidence="8 9">
    <name type="scientific">Ancylostoma duodenale</name>
    <dbReference type="NCBI Taxonomy" id="51022"/>
    <lineage>
        <taxon>Eukaryota</taxon>
        <taxon>Metazoa</taxon>
        <taxon>Ecdysozoa</taxon>
        <taxon>Nematoda</taxon>
        <taxon>Chromadorea</taxon>
        <taxon>Rhabditida</taxon>
        <taxon>Rhabditina</taxon>
        <taxon>Rhabditomorpha</taxon>
        <taxon>Strongyloidea</taxon>
        <taxon>Ancylostomatidae</taxon>
        <taxon>Ancylostomatinae</taxon>
        <taxon>Ancylostoma</taxon>
    </lineage>
</organism>
<feature type="region of interest" description="Disordered" evidence="6">
    <location>
        <begin position="1"/>
        <end position="22"/>
    </location>
</feature>
<evidence type="ECO:0000256" key="6">
    <source>
        <dbReference type="SAM" id="MobiDB-lite"/>
    </source>
</evidence>
<keyword evidence="3" id="KW-0853">WD repeat</keyword>
<dbReference type="PANTHER" id="PTHR14068">
    <property type="entry name" value="EUKARYOTIC TRANSLATION INITIATION FACTOR 3 EIF3 -RELATED"/>
    <property type="match status" value="1"/>
</dbReference>
<evidence type="ECO:0000313" key="8">
    <source>
        <dbReference type="EMBL" id="KIH59425.1"/>
    </source>
</evidence>
<dbReference type="Gene3D" id="3.30.70.330">
    <property type="match status" value="1"/>
</dbReference>
<dbReference type="InterPro" id="IPR011400">
    <property type="entry name" value="EIF3B"/>
</dbReference>
<dbReference type="SUPFAM" id="SSF82171">
    <property type="entry name" value="DPP6 N-terminal domain-like"/>
    <property type="match status" value="1"/>
</dbReference>